<keyword evidence="1" id="KW-1133">Transmembrane helix</keyword>
<proteinExistence type="predicted"/>
<dbReference type="EMBL" id="JAGIYQ010000010">
    <property type="protein sequence ID" value="MBP0726288.1"/>
    <property type="molecule type" value="Genomic_DNA"/>
</dbReference>
<organism evidence="2 3">
    <name type="scientific">Gottfriedia endophytica</name>
    <dbReference type="NCBI Taxonomy" id="2820819"/>
    <lineage>
        <taxon>Bacteria</taxon>
        <taxon>Bacillati</taxon>
        <taxon>Bacillota</taxon>
        <taxon>Bacilli</taxon>
        <taxon>Bacillales</taxon>
        <taxon>Bacillaceae</taxon>
        <taxon>Gottfriedia</taxon>
    </lineage>
</organism>
<feature type="transmembrane region" description="Helical" evidence="1">
    <location>
        <begin position="46"/>
        <end position="69"/>
    </location>
</feature>
<dbReference type="AlphaFoldDB" id="A0A940SLG7"/>
<dbReference type="RefSeq" id="WP_209406731.1">
    <property type="nucleotide sequence ID" value="NZ_JAGIYQ010000010.1"/>
</dbReference>
<feature type="transmembrane region" description="Helical" evidence="1">
    <location>
        <begin position="19"/>
        <end position="39"/>
    </location>
</feature>
<protein>
    <submittedName>
        <fullName evidence="2">Uncharacterized protein</fullName>
    </submittedName>
</protein>
<evidence type="ECO:0000313" key="2">
    <source>
        <dbReference type="EMBL" id="MBP0726288.1"/>
    </source>
</evidence>
<name>A0A940SLG7_9BACI</name>
<dbReference type="Proteomes" id="UP000682134">
    <property type="component" value="Unassembled WGS sequence"/>
</dbReference>
<keyword evidence="1" id="KW-0812">Transmembrane</keyword>
<comment type="caution">
    <text evidence="2">The sequence shown here is derived from an EMBL/GenBank/DDBJ whole genome shotgun (WGS) entry which is preliminary data.</text>
</comment>
<keyword evidence="1" id="KW-0472">Membrane</keyword>
<gene>
    <name evidence="2" type="ORF">J5Y03_14095</name>
</gene>
<accession>A0A940SLG7</accession>
<evidence type="ECO:0000256" key="1">
    <source>
        <dbReference type="SAM" id="Phobius"/>
    </source>
</evidence>
<sequence>MVVLNVIFFFIIRGPNANIYLGISIFSILSLIGIVFAILSRKLPFIVFGIFFNGVVLLFAYFLLMAMGIGEA</sequence>
<reference evidence="2" key="1">
    <citation type="submission" date="2021-04" db="EMBL/GenBank/DDBJ databases">
        <title>Genome seq and assembly of Bacillus sp.</title>
        <authorList>
            <person name="Chhetri G."/>
        </authorList>
    </citation>
    <scope>NUCLEOTIDE SEQUENCE</scope>
    <source>
        <strain evidence="2">RG28</strain>
    </source>
</reference>
<evidence type="ECO:0000313" key="3">
    <source>
        <dbReference type="Proteomes" id="UP000682134"/>
    </source>
</evidence>
<keyword evidence="3" id="KW-1185">Reference proteome</keyword>